<feature type="domain" description="C2" evidence="14">
    <location>
        <begin position="156"/>
        <end position="276"/>
    </location>
</feature>
<dbReference type="GO" id="GO:0048791">
    <property type="term" value="P:calcium ion-regulated exocytosis of neurotransmitter"/>
    <property type="evidence" value="ECO:0007669"/>
    <property type="project" value="TreeGrafter"/>
</dbReference>
<dbReference type="SMART" id="SM00239">
    <property type="entry name" value="C2"/>
    <property type="match status" value="2"/>
</dbReference>
<dbReference type="InterPro" id="IPR000008">
    <property type="entry name" value="C2_dom"/>
</dbReference>
<comment type="subcellular location">
    <subcellularLocation>
        <location evidence="2">Cytoplasmic vesicle</location>
        <location evidence="2">Secretory vesicle</location>
        <location evidence="2">Synaptic vesicle membrane</location>
        <topology evidence="2">Single-pass membrane protein</topology>
    </subcellularLocation>
</comment>
<dbReference type="GO" id="GO:0005886">
    <property type="term" value="C:plasma membrane"/>
    <property type="evidence" value="ECO:0007669"/>
    <property type="project" value="TreeGrafter"/>
</dbReference>
<evidence type="ECO:0000256" key="3">
    <source>
        <dbReference type="ARBA" id="ARBA00006996"/>
    </source>
</evidence>
<keyword evidence="9" id="KW-0770">Synapse</keyword>
<dbReference type="GO" id="GO:0031045">
    <property type="term" value="C:dense core granule"/>
    <property type="evidence" value="ECO:0007669"/>
    <property type="project" value="TreeGrafter"/>
</dbReference>
<comment type="cofactor">
    <cofactor evidence="1">
        <name>Ca(2+)</name>
        <dbReference type="ChEBI" id="CHEBI:29108"/>
    </cofactor>
</comment>
<reference evidence="15" key="1">
    <citation type="submission" date="2022-03" db="EMBL/GenBank/DDBJ databases">
        <authorList>
            <person name="Tunstrom K."/>
        </authorList>
    </citation>
    <scope>NUCLEOTIDE SEQUENCE</scope>
</reference>
<feature type="compositionally biased region" description="Low complexity" evidence="12">
    <location>
        <begin position="20"/>
        <end position="37"/>
    </location>
</feature>
<evidence type="ECO:0000256" key="5">
    <source>
        <dbReference type="ARBA" id="ARBA00022723"/>
    </source>
</evidence>
<gene>
    <name evidence="15" type="ORF">EEDITHA_LOCUS22274</name>
</gene>
<evidence type="ECO:0000259" key="14">
    <source>
        <dbReference type="PROSITE" id="PS50004"/>
    </source>
</evidence>
<evidence type="ECO:0000256" key="4">
    <source>
        <dbReference type="ARBA" id="ARBA00022692"/>
    </source>
</evidence>
<evidence type="ECO:0000256" key="9">
    <source>
        <dbReference type="ARBA" id="ARBA00023018"/>
    </source>
</evidence>
<dbReference type="SUPFAM" id="SSF49562">
    <property type="entry name" value="C2 domain (Calcium/lipid-binding domain, CaLB)"/>
    <property type="match status" value="2"/>
</dbReference>
<keyword evidence="4 13" id="KW-0812">Transmembrane</keyword>
<dbReference type="PRINTS" id="PR00360">
    <property type="entry name" value="C2DOMAIN"/>
</dbReference>
<name>A0AAU9VAQ2_EUPED</name>
<feature type="transmembrane region" description="Helical" evidence="13">
    <location>
        <begin position="75"/>
        <end position="96"/>
    </location>
</feature>
<evidence type="ECO:0000256" key="7">
    <source>
        <dbReference type="ARBA" id="ARBA00022837"/>
    </source>
</evidence>
<dbReference type="GO" id="GO:0001786">
    <property type="term" value="F:phosphatidylserine binding"/>
    <property type="evidence" value="ECO:0007669"/>
    <property type="project" value="TreeGrafter"/>
</dbReference>
<dbReference type="AlphaFoldDB" id="A0AAU9VAQ2"/>
<evidence type="ECO:0000256" key="6">
    <source>
        <dbReference type="ARBA" id="ARBA00022737"/>
    </source>
</evidence>
<dbReference type="Gene3D" id="2.60.40.150">
    <property type="entry name" value="C2 domain"/>
    <property type="match status" value="2"/>
</dbReference>
<dbReference type="GO" id="GO:0030276">
    <property type="term" value="F:clathrin binding"/>
    <property type="evidence" value="ECO:0007669"/>
    <property type="project" value="TreeGrafter"/>
</dbReference>
<dbReference type="GO" id="GO:0005509">
    <property type="term" value="F:calcium ion binding"/>
    <property type="evidence" value="ECO:0007669"/>
    <property type="project" value="TreeGrafter"/>
</dbReference>
<protein>
    <recommendedName>
        <fullName evidence="14">C2 domain-containing protein</fullName>
    </recommendedName>
</protein>
<evidence type="ECO:0000256" key="1">
    <source>
        <dbReference type="ARBA" id="ARBA00001913"/>
    </source>
</evidence>
<keyword evidence="10 13" id="KW-0472">Membrane</keyword>
<evidence type="ECO:0000256" key="13">
    <source>
        <dbReference type="SAM" id="Phobius"/>
    </source>
</evidence>
<evidence type="ECO:0000256" key="10">
    <source>
        <dbReference type="ARBA" id="ARBA00023136"/>
    </source>
</evidence>
<dbReference type="GO" id="GO:0030672">
    <property type="term" value="C:synaptic vesicle membrane"/>
    <property type="evidence" value="ECO:0007669"/>
    <property type="project" value="UniProtKB-SubCell"/>
</dbReference>
<keyword evidence="16" id="KW-1185">Reference proteome</keyword>
<dbReference type="PRINTS" id="PR00399">
    <property type="entry name" value="SYNAPTOTAGMN"/>
</dbReference>
<dbReference type="InterPro" id="IPR001565">
    <property type="entry name" value="Synaptotagmin"/>
</dbReference>
<dbReference type="PANTHER" id="PTHR10024:SF227">
    <property type="entry name" value="SYNAPTOTAGMIN 1"/>
    <property type="match status" value="1"/>
</dbReference>
<dbReference type="GO" id="GO:0000149">
    <property type="term" value="F:SNARE binding"/>
    <property type="evidence" value="ECO:0007669"/>
    <property type="project" value="TreeGrafter"/>
</dbReference>
<dbReference type="FunFam" id="2.60.40.150:FF:000016">
    <property type="entry name" value="Synaptotagmin 1"/>
    <property type="match status" value="1"/>
</dbReference>
<organism evidence="15 16">
    <name type="scientific">Euphydryas editha</name>
    <name type="common">Edith's checkerspot</name>
    <dbReference type="NCBI Taxonomy" id="104508"/>
    <lineage>
        <taxon>Eukaryota</taxon>
        <taxon>Metazoa</taxon>
        <taxon>Ecdysozoa</taxon>
        <taxon>Arthropoda</taxon>
        <taxon>Hexapoda</taxon>
        <taxon>Insecta</taxon>
        <taxon>Pterygota</taxon>
        <taxon>Neoptera</taxon>
        <taxon>Endopterygota</taxon>
        <taxon>Lepidoptera</taxon>
        <taxon>Glossata</taxon>
        <taxon>Ditrysia</taxon>
        <taxon>Papilionoidea</taxon>
        <taxon>Nymphalidae</taxon>
        <taxon>Nymphalinae</taxon>
        <taxon>Euphydryas</taxon>
    </lineage>
</organism>
<sequence>MSPPAHLRWRREAEPSSEKPAVVNNTTAVNTTNPTPVGSSLGPLPSETMPPITTTQESIGEKTAEIARKMNLETWQLVAILVGVAVVVLGICFCCIRRCFRKRRSKDGKKGMKGVDFKSVQLLGSAYKEKVQPDMEELTENAEEPDDGDSKKEEQKLGKLQYKLEYDFNSNSLSVTVIQAEELPALDMGGTSDPYVKVYLLPDKKKKFETKVHRKTLNPVFNETFVFKNVPYADAMNKTLVFAIFDFDRFSKHDQIGEVKVPLCQVDLAQTIEEWRELQSVEGEGGQDNKLGDICFSLRYVPTAGKLTVVILEAKNLKKMDVGGLSDPYVKIALMQNGKRLKKKKTSIKKCTLNPYYNESFTFEVPFEQIQKVNLVVTVVDYDRIGTSEPIGKVVLGYNASGTELRHWSDMLASPRRPIAQWHTLKDPEDGEKKD</sequence>
<dbReference type="CDD" id="cd08402">
    <property type="entry name" value="C2B_Synaptotagmin-1"/>
    <property type="match status" value="1"/>
</dbReference>
<feature type="domain" description="C2" evidence="14">
    <location>
        <begin position="290"/>
        <end position="423"/>
    </location>
</feature>
<feature type="region of interest" description="Disordered" evidence="12">
    <location>
        <begin position="133"/>
        <end position="154"/>
    </location>
</feature>
<dbReference type="Pfam" id="PF00168">
    <property type="entry name" value="C2"/>
    <property type="match status" value="2"/>
</dbReference>
<keyword evidence="6" id="KW-0677">Repeat</keyword>
<evidence type="ECO:0000256" key="8">
    <source>
        <dbReference type="ARBA" id="ARBA00022989"/>
    </source>
</evidence>
<dbReference type="PROSITE" id="PS50004">
    <property type="entry name" value="C2"/>
    <property type="match status" value="2"/>
</dbReference>
<dbReference type="EMBL" id="CAKOGL010000031">
    <property type="protein sequence ID" value="CAH2108328.1"/>
    <property type="molecule type" value="Genomic_DNA"/>
</dbReference>
<keyword evidence="5" id="KW-0479">Metal-binding</keyword>
<comment type="similarity">
    <text evidence="3">Belongs to the synaptotagmin family.</text>
</comment>
<dbReference type="CDD" id="cd08385">
    <property type="entry name" value="C2A_Synaptotagmin-1-5-6-9-10"/>
    <property type="match status" value="1"/>
</dbReference>
<keyword evidence="8 13" id="KW-1133">Transmembrane helix</keyword>
<dbReference type="GO" id="GO:0048488">
    <property type="term" value="P:synaptic vesicle endocytosis"/>
    <property type="evidence" value="ECO:0007669"/>
    <property type="project" value="UniProtKB-ARBA"/>
</dbReference>
<dbReference type="Proteomes" id="UP001153954">
    <property type="component" value="Unassembled WGS sequence"/>
</dbReference>
<dbReference type="InterPro" id="IPR035892">
    <property type="entry name" value="C2_domain_sf"/>
</dbReference>
<accession>A0AAU9VAQ2</accession>
<feature type="compositionally biased region" description="Acidic residues" evidence="12">
    <location>
        <begin position="134"/>
        <end position="147"/>
    </location>
</feature>
<evidence type="ECO:0000313" key="15">
    <source>
        <dbReference type="EMBL" id="CAH2108328.1"/>
    </source>
</evidence>
<proteinExistence type="inferred from homology"/>
<keyword evidence="11" id="KW-0968">Cytoplasmic vesicle</keyword>
<dbReference type="FunFam" id="2.60.40.150:FF:000007">
    <property type="entry name" value="Synaptotagmin 1"/>
    <property type="match status" value="1"/>
</dbReference>
<evidence type="ECO:0000256" key="2">
    <source>
        <dbReference type="ARBA" id="ARBA00004254"/>
    </source>
</evidence>
<evidence type="ECO:0000256" key="12">
    <source>
        <dbReference type="SAM" id="MobiDB-lite"/>
    </source>
</evidence>
<keyword evidence="7" id="KW-0106">Calcium</keyword>
<feature type="region of interest" description="Disordered" evidence="12">
    <location>
        <begin position="1"/>
        <end position="45"/>
    </location>
</feature>
<comment type="caution">
    <text evidence="15">The sequence shown here is derived from an EMBL/GenBank/DDBJ whole genome shotgun (WGS) entry which is preliminary data.</text>
</comment>
<evidence type="ECO:0000256" key="11">
    <source>
        <dbReference type="ARBA" id="ARBA00023329"/>
    </source>
</evidence>
<dbReference type="GO" id="GO:0030424">
    <property type="term" value="C:axon"/>
    <property type="evidence" value="ECO:0007669"/>
    <property type="project" value="TreeGrafter"/>
</dbReference>
<dbReference type="GO" id="GO:0007626">
    <property type="term" value="P:locomotory behavior"/>
    <property type="evidence" value="ECO:0007669"/>
    <property type="project" value="UniProtKB-ARBA"/>
</dbReference>
<dbReference type="PANTHER" id="PTHR10024">
    <property type="entry name" value="SYNAPTOTAGMIN"/>
    <property type="match status" value="1"/>
</dbReference>
<dbReference type="GO" id="GO:0005544">
    <property type="term" value="F:calcium-dependent phospholipid binding"/>
    <property type="evidence" value="ECO:0007669"/>
    <property type="project" value="TreeGrafter"/>
</dbReference>
<evidence type="ECO:0000313" key="16">
    <source>
        <dbReference type="Proteomes" id="UP001153954"/>
    </source>
</evidence>